<evidence type="ECO:0000313" key="9">
    <source>
        <dbReference type="EMBL" id="CAB4978221.1"/>
    </source>
</evidence>
<feature type="transmembrane region" description="Helical" evidence="1">
    <location>
        <begin position="70"/>
        <end position="91"/>
    </location>
</feature>
<evidence type="ECO:0000313" key="8">
    <source>
        <dbReference type="EMBL" id="CAB4935903.1"/>
    </source>
</evidence>
<keyword evidence="1" id="KW-1133">Transmembrane helix</keyword>
<dbReference type="EMBL" id="CAEZXO010000009">
    <property type="protein sequence ID" value="CAB4701076.1"/>
    <property type="molecule type" value="Genomic_DNA"/>
</dbReference>
<evidence type="ECO:0000313" key="3">
    <source>
        <dbReference type="EMBL" id="CAB4701076.1"/>
    </source>
</evidence>
<dbReference type="EMBL" id="CAFBQX010000006">
    <property type="protein sequence ID" value="CAB5074160.1"/>
    <property type="molecule type" value="Genomic_DNA"/>
</dbReference>
<dbReference type="AlphaFoldDB" id="A0A6J7V6V7"/>
<feature type="transmembrane region" description="Helical" evidence="1">
    <location>
        <begin position="21"/>
        <end position="37"/>
    </location>
</feature>
<dbReference type="EMBL" id="CAFABH010000009">
    <property type="protein sequence ID" value="CAB4826997.1"/>
    <property type="molecule type" value="Genomic_DNA"/>
</dbReference>
<protein>
    <submittedName>
        <fullName evidence="10">Unannotated protein</fullName>
    </submittedName>
</protein>
<gene>
    <name evidence="3" type="ORF">UFOPK2510_01318</name>
    <name evidence="4" type="ORF">UFOPK2718_00048</name>
    <name evidence="5" type="ORF">UFOPK2936_01410</name>
    <name evidence="6" type="ORF">UFOPK3174_00650</name>
    <name evidence="7" type="ORF">UFOPK3328_00187</name>
    <name evidence="8" type="ORF">UFOPK3779_00188</name>
    <name evidence="9" type="ORF">UFOPK3913_00954</name>
    <name evidence="2" type="ORF">UFOPK4107_01276</name>
    <name evidence="10" type="ORF">UFOPK4403_01054</name>
</gene>
<reference evidence="10" key="1">
    <citation type="submission" date="2020-05" db="EMBL/GenBank/DDBJ databases">
        <authorList>
            <person name="Chiriac C."/>
            <person name="Salcher M."/>
            <person name="Ghai R."/>
            <person name="Kavagutti S V."/>
        </authorList>
    </citation>
    <scope>NUCLEOTIDE SEQUENCE</scope>
</reference>
<keyword evidence="1" id="KW-0812">Transmembrane</keyword>
<evidence type="ECO:0000313" key="10">
    <source>
        <dbReference type="EMBL" id="CAB5074160.1"/>
    </source>
</evidence>
<dbReference type="EMBL" id="CAEZZW010000009">
    <property type="protein sequence ID" value="CAB4787720.1"/>
    <property type="molecule type" value="Genomic_DNA"/>
</dbReference>
<evidence type="ECO:0000313" key="2">
    <source>
        <dbReference type="EMBL" id="CAB4343664.1"/>
    </source>
</evidence>
<evidence type="ECO:0000313" key="5">
    <source>
        <dbReference type="EMBL" id="CAB4787720.1"/>
    </source>
</evidence>
<dbReference type="EMBL" id="CAEZYM010000001">
    <property type="protein sequence ID" value="CAB4714620.1"/>
    <property type="molecule type" value="Genomic_DNA"/>
</dbReference>
<evidence type="ECO:0000313" key="7">
    <source>
        <dbReference type="EMBL" id="CAB4856357.1"/>
    </source>
</evidence>
<sequence>MTSPMVERTPSKVSAIKLTKPGVIVLQSLFLALFALLELIFRHGIGIITGLAICLVVIGGIRFGRPGTSYVAAVTPPIAFAGVVLLAIIGIDGLHPSKVGLDFIASLASAAPYLIIGAGYGWLNFFQSRKKQKELLTSA</sequence>
<keyword evidence="1" id="KW-0472">Membrane</keyword>
<dbReference type="EMBL" id="CAESAE010000008">
    <property type="protein sequence ID" value="CAB4343664.1"/>
    <property type="molecule type" value="Genomic_DNA"/>
</dbReference>
<organism evidence="10">
    <name type="scientific">freshwater metagenome</name>
    <dbReference type="NCBI Taxonomy" id="449393"/>
    <lineage>
        <taxon>unclassified sequences</taxon>
        <taxon>metagenomes</taxon>
        <taxon>ecological metagenomes</taxon>
    </lineage>
</organism>
<dbReference type="EMBL" id="CAFBOC010000009">
    <property type="protein sequence ID" value="CAB4978221.1"/>
    <property type="molecule type" value="Genomic_DNA"/>
</dbReference>
<dbReference type="EMBL" id="CAFBLD010000001">
    <property type="protein sequence ID" value="CAB4856357.1"/>
    <property type="molecule type" value="Genomic_DNA"/>
</dbReference>
<evidence type="ECO:0000313" key="4">
    <source>
        <dbReference type="EMBL" id="CAB4714620.1"/>
    </source>
</evidence>
<proteinExistence type="predicted"/>
<feature type="transmembrane region" description="Helical" evidence="1">
    <location>
        <begin position="43"/>
        <end position="63"/>
    </location>
</feature>
<evidence type="ECO:0000313" key="6">
    <source>
        <dbReference type="EMBL" id="CAB4826997.1"/>
    </source>
</evidence>
<feature type="transmembrane region" description="Helical" evidence="1">
    <location>
        <begin position="103"/>
        <end position="123"/>
    </location>
</feature>
<evidence type="ECO:0000256" key="1">
    <source>
        <dbReference type="SAM" id="Phobius"/>
    </source>
</evidence>
<accession>A0A6J7V6V7</accession>
<dbReference type="EMBL" id="CAFBNH010000001">
    <property type="protein sequence ID" value="CAB4935903.1"/>
    <property type="molecule type" value="Genomic_DNA"/>
</dbReference>
<name>A0A6J7V6V7_9ZZZZ</name>